<dbReference type="CDD" id="cd11393">
    <property type="entry name" value="bHLH_AtbHLH_like"/>
    <property type="match status" value="1"/>
</dbReference>
<dbReference type="GO" id="GO:0003700">
    <property type="term" value="F:DNA-binding transcription factor activity"/>
    <property type="evidence" value="ECO:0007669"/>
    <property type="project" value="InterPro"/>
</dbReference>
<evidence type="ECO:0000256" key="5">
    <source>
        <dbReference type="ARBA" id="ARBA00023242"/>
    </source>
</evidence>
<evidence type="ECO:0000313" key="9">
    <source>
        <dbReference type="EMBL" id="KAF5745617.1"/>
    </source>
</evidence>
<dbReference type="InterPro" id="IPR044278">
    <property type="entry name" value="BHLH95-like"/>
</dbReference>
<feature type="domain" description="BHLH" evidence="8">
    <location>
        <begin position="89"/>
        <end position="140"/>
    </location>
</feature>
<dbReference type="SUPFAM" id="SSF47459">
    <property type="entry name" value="HLH, helix-loop-helix DNA-binding domain"/>
    <property type="match status" value="1"/>
</dbReference>
<dbReference type="SMART" id="SM00353">
    <property type="entry name" value="HLH"/>
    <property type="match status" value="1"/>
</dbReference>
<evidence type="ECO:0000313" key="10">
    <source>
        <dbReference type="Proteomes" id="UP000593562"/>
    </source>
</evidence>
<dbReference type="Proteomes" id="UP000593562">
    <property type="component" value="Unassembled WGS sequence"/>
</dbReference>
<evidence type="ECO:0000256" key="3">
    <source>
        <dbReference type="ARBA" id="ARBA00023125"/>
    </source>
</evidence>
<evidence type="ECO:0000256" key="1">
    <source>
        <dbReference type="ARBA" id="ARBA00004123"/>
    </source>
</evidence>
<keyword evidence="4" id="KW-0804">Transcription</keyword>
<feature type="compositionally biased region" description="Polar residues" evidence="7">
    <location>
        <begin position="24"/>
        <end position="52"/>
    </location>
</feature>
<dbReference type="EMBL" id="JAAARO010000007">
    <property type="protein sequence ID" value="KAF5745617.1"/>
    <property type="molecule type" value="Genomic_DNA"/>
</dbReference>
<organism evidence="9 10">
    <name type="scientific">Tripterygium wilfordii</name>
    <name type="common">Thunder God vine</name>
    <dbReference type="NCBI Taxonomy" id="458696"/>
    <lineage>
        <taxon>Eukaryota</taxon>
        <taxon>Viridiplantae</taxon>
        <taxon>Streptophyta</taxon>
        <taxon>Embryophyta</taxon>
        <taxon>Tracheophyta</taxon>
        <taxon>Spermatophyta</taxon>
        <taxon>Magnoliopsida</taxon>
        <taxon>eudicotyledons</taxon>
        <taxon>Gunneridae</taxon>
        <taxon>Pentapetalae</taxon>
        <taxon>rosids</taxon>
        <taxon>fabids</taxon>
        <taxon>Celastrales</taxon>
        <taxon>Celastraceae</taxon>
        <taxon>Tripterygium</taxon>
    </lineage>
</organism>
<dbReference type="PROSITE" id="PS50888">
    <property type="entry name" value="BHLH"/>
    <property type="match status" value="1"/>
</dbReference>
<evidence type="ECO:0000256" key="4">
    <source>
        <dbReference type="ARBA" id="ARBA00023163"/>
    </source>
</evidence>
<dbReference type="InterPro" id="IPR036638">
    <property type="entry name" value="HLH_DNA-bd_sf"/>
</dbReference>
<sequence length="305" mass="33588">MSDEKGHGGALWENLLLPVINSKLNNQDNKPLGSDSNIDQTPQQASEWVMSSQKEEEREEGIRKKRKGSNEAKDKNGGGGGGGDGLEDQEMTTHMLMERRRRRKMKDMFSELHVLLFGPHAAKADKSTIIDEAVSKIKSLEEEIKIKEKQKEQLLKQKNQIASNTNISREAFLANQAASTPIASIDVGAVTGTGSSSSSSYSNGPIMFQTWNFMNVVLSICGNEAQYFVCSSKKQLGLMSSIIFVFEKYGVDVISANLSTHGNKRTYTFQARLTGISHEVGKTPPIVVKLFKQAAKELSLLVCSE</sequence>
<dbReference type="Pfam" id="PF00010">
    <property type="entry name" value="HLH"/>
    <property type="match status" value="1"/>
</dbReference>
<comment type="caution">
    <text evidence="9">The sequence shown here is derived from an EMBL/GenBank/DDBJ whole genome shotgun (WGS) entry which is preliminary data.</text>
</comment>
<feature type="coiled-coil region" evidence="6">
    <location>
        <begin position="123"/>
        <end position="164"/>
    </location>
</feature>
<evidence type="ECO:0000256" key="7">
    <source>
        <dbReference type="SAM" id="MobiDB-lite"/>
    </source>
</evidence>
<keyword evidence="10" id="KW-1185">Reference proteome</keyword>
<keyword evidence="6" id="KW-0175">Coiled coil</keyword>
<reference evidence="9 10" key="1">
    <citation type="journal article" date="2020" name="Nat. Commun.">
        <title>Genome of Tripterygium wilfordii and identification of cytochrome P450 involved in triptolide biosynthesis.</title>
        <authorList>
            <person name="Tu L."/>
            <person name="Su P."/>
            <person name="Zhang Z."/>
            <person name="Gao L."/>
            <person name="Wang J."/>
            <person name="Hu T."/>
            <person name="Zhou J."/>
            <person name="Zhang Y."/>
            <person name="Zhao Y."/>
            <person name="Liu Y."/>
            <person name="Song Y."/>
            <person name="Tong Y."/>
            <person name="Lu Y."/>
            <person name="Yang J."/>
            <person name="Xu C."/>
            <person name="Jia M."/>
            <person name="Peters R.J."/>
            <person name="Huang L."/>
            <person name="Gao W."/>
        </authorList>
    </citation>
    <scope>NUCLEOTIDE SEQUENCE [LARGE SCALE GENOMIC DNA]</scope>
    <source>
        <strain evidence="10">cv. XIE 37</strain>
        <tissue evidence="9">Leaf</tissue>
    </source>
</reference>
<dbReference type="InterPro" id="IPR011598">
    <property type="entry name" value="bHLH_dom"/>
</dbReference>
<feature type="compositionally biased region" description="Basic and acidic residues" evidence="7">
    <location>
        <begin position="53"/>
        <end position="76"/>
    </location>
</feature>
<dbReference type="InParanoid" id="A0A7J7DGY3"/>
<dbReference type="Gene3D" id="4.10.280.10">
    <property type="entry name" value="Helix-loop-helix DNA-binding domain"/>
    <property type="match status" value="1"/>
</dbReference>
<dbReference type="GO" id="GO:0005634">
    <property type="term" value="C:nucleus"/>
    <property type="evidence" value="ECO:0007669"/>
    <property type="project" value="UniProtKB-SubCell"/>
</dbReference>
<accession>A0A7J7DGY3</accession>
<evidence type="ECO:0000259" key="8">
    <source>
        <dbReference type="PROSITE" id="PS50888"/>
    </source>
</evidence>
<keyword evidence="3" id="KW-0238">DNA-binding</keyword>
<evidence type="ECO:0000256" key="6">
    <source>
        <dbReference type="SAM" id="Coils"/>
    </source>
</evidence>
<dbReference type="PANTHER" id="PTHR46772:SF8">
    <property type="entry name" value="TRANSCRIPTION FACTOR BHLH95"/>
    <property type="match status" value="1"/>
</dbReference>
<keyword evidence="5" id="KW-0539">Nucleus</keyword>
<evidence type="ECO:0000256" key="2">
    <source>
        <dbReference type="ARBA" id="ARBA00023015"/>
    </source>
</evidence>
<gene>
    <name evidence="9" type="ORF">HS088_TW07G01209</name>
</gene>
<proteinExistence type="predicted"/>
<dbReference type="GO" id="GO:0046983">
    <property type="term" value="F:protein dimerization activity"/>
    <property type="evidence" value="ECO:0007669"/>
    <property type="project" value="InterPro"/>
</dbReference>
<feature type="region of interest" description="Disordered" evidence="7">
    <location>
        <begin position="24"/>
        <end position="90"/>
    </location>
</feature>
<dbReference type="GO" id="GO:0003677">
    <property type="term" value="F:DNA binding"/>
    <property type="evidence" value="ECO:0007669"/>
    <property type="project" value="UniProtKB-KW"/>
</dbReference>
<dbReference type="AlphaFoldDB" id="A0A7J7DGY3"/>
<dbReference type="GO" id="GO:0009960">
    <property type="term" value="P:endosperm development"/>
    <property type="evidence" value="ECO:0007669"/>
    <property type="project" value="InterPro"/>
</dbReference>
<dbReference type="PANTHER" id="PTHR46772">
    <property type="entry name" value="BHLH DOMAIN-CONTAINING PROTEIN"/>
    <property type="match status" value="1"/>
</dbReference>
<dbReference type="InterPro" id="IPR045239">
    <property type="entry name" value="bHLH95_bHLH"/>
</dbReference>
<name>A0A7J7DGY3_TRIWF</name>
<keyword evidence="2" id="KW-0805">Transcription regulation</keyword>
<comment type="subcellular location">
    <subcellularLocation>
        <location evidence="1">Nucleus</location>
    </subcellularLocation>
</comment>
<protein>
    <submittedName>
        <fullName evidence="9">Transcription factor bHLH95-like</fullName>
    </submittedName>
</protein>